<dbReference type="Pfam" id="PF00619">
    <property type="entry name" value="CARD"/>
    <property type="match status" value="1"/>
</dbReference>
<accession>A0ABD2H0R5</accession>
<dbReference type="AlphaFoldDB" id="A0ABD2H0R5"/>
<evidence type="ECO:0000259" key="2">
    <source>
        <dbReference type="PROSITE" id="PS50209"/>
    </source>
</evidence>
<feature type="region of interest" description="Disordered" evidence="1">
    <location>
        <begin position="112"/>
        <end position="146"/>
    </location>
</feature>
<protein>
    <recommendedName>
        <fullName evidence="2">CARD domain-containing protein</fullName>
    </recommendedName>
</protein>
<organism evidence="3 4">
    <name type="scientific">Pagothenia borchgrevinki</name>
    <name type="common">Bald rockcod</name>
    <name type="synonym">Trematomus borchgrevinki</name>
    <dbReference type="NCBI Taxonomy" id="8213"/>
    <lineage>
        <taxon>Eukaryota</taxon>
        <taxon>Metazoa</taxon>
        <taxon>Chordata</taxon>
        <taxon>Craniata</taxon>
        <taxon>Vertebrata</taxon>
        <taxon>Euteleostomi</taxon>
        <taxon>Actinopterygii</taxon>
        <taxon>Neopterygii</taxon>
        <taxon>Teleostei</taxon>
        <taxon>Neoteleostei</taxon>
        <taxon>Acanthomorphata</taxon>
        <taxon>Eupercaria</taxon>
        <taxon>Perciformes</taxon>
        <taxon>Notothenioidei</taxon>
        <taxon>Nototheniidae</taxon>
        <taxon>Pagothenia</taxon>
    </lineage>
</organism>
<evidence type="ECO:0000313" key="4">
    <source>
        <dbReference type="Proteomes" id="UP001619887"/>
    </source>
</evidence>
<comment type="caution">
    <text evidence="3">The sequence shown here is derived from an EMBL/GenBank/DDBJ whole genome shotgun (WGS) entry which is preliminary data.</text>
</comment>
<feature type="domain" description="CARD" evidence="2">
    <location>
        <begin position="1"/>
        <end position="78"/>
    </location>
</feature>
<proteinExistence type="predicted"/>
<dbReference type="InterPro" id="IPR001315">
    <property type="entry name" value="CARD"/>
</dbReference>
<name>A0ABD2H0R5_PAGBO</name>
<reference evidence="3 4" key="1">
    <citation type="journal article" date="2022" name="G3 (Bethesda)">
        <title>Evaluating Illumina-, Nanopore-, and PacBio-based genome assembly strategies with the bald notothen, Trematomus borchgrevinki.</title>
        <authorList>
            <person name="Rayamajhi N."/>
            <person name="Cheng C.C."/>
            <person name="Catchen J.M."/>
        </authorList>
    </citation>
    <scope>NUCLEOTIDE SEQUENCE [LARGE SCALE GENOMIC DNA]</scope>
    <source>
        <strain evidence="3">AGRC-2024</strain>
    </source>
</reference>
<feature type="compositionally biased region" description="Polar residues" evidence="1">
    <location>
        <begin position="112"/>
        <end position="124"/>
    </location>
</feature>
<evidence type="ECO:0000313" key="3">
    <source>
        <dbReference type="EMBL" id="KAL3059910.1"/>
    </source>
</evidence>
<dbReference type="EMBL" id="JBIYXZ010002073">
    <property type="protein sequence ID" value="KAL3059910.1"/>
    <property type="molecule type" value="Genomic_DNA"/>
</dbReference>
<dbReference type="Proteomes" id="UP001619887">
    <property type="component" value="Unassembled WGS sequence"/>
</dbReference>
<evidence type="ECO:0000256" key="1">
    <source>
        <dbReference type="SAM" id="MobiDB-lite"/>
    </source>
</evidence>
<gene>
    <name evidence="3" type="ORF">OYC64_014500</name>
</gene>
<keyword evidence="4" id="KW-1185">Reference proteome</keyword>
<dbReference type="PROSITE" id="PS50209">
    <property type="entry name" value="CARD"/>
    <property type="match status" value="1"/>
</dbReference>
<dbReference type="Gene3D" id="1.10.533.10">
    <property type="entry name" value="Death Domain, Fas"/>
    <property type="match status" value="1"/>
</dbReference>
<sequence>MAANAILISNKTPIVETLCADYTLILNKAVQNKLITQREYKNLKSINKLNAEGHVVELLDRIMDKGEKTCLAFLNLLQTDEEIQQTYPELNNILKKENCPLPYPVQACSVDNTVEATGGPSSENGSRDTARPSAGGTAQYTMVDGG</sequence>
<dbReference type="CDD" id="cd01671">
    <property type="entry name" value="CARD"/>
    <property type="match status" value="1"/>
</dbReference>
<dbReference type="SUPFAM" id="SSF47986">
    <property type="entry name" value="DEATH domain"/>
    <property type="match status" value="1"/>
</dbReference>
<reference evidence="3 4" key="2">
    <citation type="journal article" date="2024" name="G3 (Bethesda)">
        <title>The genome of the cryopelagic Antarctic bald notothen, Trematomus borchgrevinki.</title>
        <authorList>
            <person name="Rayamajhi N."/>
            <person name="Rivera-Colon A.G."/>
            <person name="Minhas B.F."/>
            <person name="Cheng C.C."/>
            <person name="Catchen J.M."/>
        </authorList>
    </citation>
    <scope>NUCLEOTIDE SEQUENCE [LARGE SCALE GENOMIC DNA]</scope>
    <source>
        <strain evidence="3">AGRC-2024</strain>
    </source>
</reference>
<dbReference type="InterPro" id="IPR011029">
    <property type="entry name" value="DEATH-like_dom_sf"/>
</dbReference>